<comment type="caution">
    <text evidence="11">The sequence shown here is derived from an EMBL/GenBank/DDBJ whole genome shotgun (WGS) entry which is preliminary data.</text>
</comment>
<dbReference type="CDD" id="cd03241">
    <property type="entry name" value="ABC_RecN"/>
    <property type="match status" value="1"/>
</dbReference>
<keyword evidence="12" id="KW-1185">Reference proteome</keyword>
<keyword evidence="9" id="KW-0175">Coiled coil</keyword>
<dbReference type="RefSeq" id="WP_152212962.1">
    <property type="nucleotide sequence ID" value="NZ_WFLN01000006.1"/>
</dbReference>
<comment type="function">
    <text evidence="1">May be involved in recombinational repair of damaged DNA.</text>
</comment>
<dbReference type="InterPro" id="IPR004604">
    <property type="entry name" value="DNA_recomb/repair_RecN"/>
</dbReference>
<dbReference type="GO" id="GO:0005524">
    <property type="term" value="F:ATP binding"/>
    <property type="evidence" value="ECO:0007669"/>
    <property type="project" value="UniProtKB-KW"/>
</dbReference>
<dbReference type="EMBL" id="WFLN01000006">
    <property type="protein sequence ID" value="KAB8031036.1"/>
    <property type="molecule type" value="Genomic_DNA"/>
</dbReference>
<dbReference type="InterPro" id="IPR027417">
    <property type="entry name" value="P-loop_NTPase"/>
</dbReference>
<evidence type="ECO:0000256" key="9">
    <source>
        <dbReference type="SAM" id="Coils"/>
    </source>
</evidence>
<dbReference type="Pfam" id="PF02463">
    <property type="entry name" value="SMC_N"/>
    <property type="match status" value="1"/>
</dbReference>
<protein>
    <recommendedName>
        <fullName evidence="3">DNA repair protein RecN</fullName>
    </recommendedName>
    <alternativeName>
        <fullName evidence="8">Recombination protein N</fullName>
    </alternativeName>
</protein>
<dbReference type="PANTHER" id="PTHR11059:SF0">
    <property type="entry name" value="DNA REPAIR PROTEIN RECN"/>
    <property type="match status" value="1"/>
</dbReference>
<dbReference type="Proteomes" id="UP000442694">
    <property type="component" value="Unassembled WGS sequence"/>
</dbReference>
<dbReference type="InterPro" id="IPR003395">
    <property type="entry name" value="RecF/RecN/SMC_N"/>
</dbReference>
<evidence type="ECO:0000256" key="5">
    <source>
        <dbReference type="ARBA" id="ARBA00022763"/>
    </source>
</evidence>
<evidence type="ECO:0000259" key="10">
    <source>
        <dbReference type="Pfam" id="PF02463"/>
    </source>
</evidence>
<evidence type="ECO:0000256" key="4">
    <source>
        <dbReference type="ARBA" id="ARBA00022741"/>
    </source>
</evidence>
<dbReference type="PANTHER" id="PTHR11059">
    <property type="entry name" value="DNA REPAIR PROTEIN RECN"/>
    <property type="match status" value="1"/>
</dbReference>
<evidence type="ECO:0000256" key="1">
    <source>
        <dbReference type="ARBA" id="ARBA00003618"/>
    </source>
</evidence>
<dbReference type="Gene3D" id="3.40.50.300">
    <property type="entry name" value="P-loop containing nucleotide triphosphate hydrolases"/>
    <property type="match status" value="2"/>
</dbReference>
<dbReference type="AlphaFoldDB" id="A0A833JD15"/>
<keyword evidence="5" id="KW-0227">DNA damage</keyword>
<gene>
    <name evidence="11" type="ORF">GCL57_08705</name>
</gene>
<evidence type="ECO:0000256" key="3">
    <source>
        <dbReference type="ARBA" id="ARBA00021315"/>
    </source>
</evidence>
<name>A0A833JD15_9BACT</name>
<proteinExistence type="inferred from homology"/>
<dbReference type="SUPFAM" id="SSF52540">
    <property type="entry name" value="P-loop containing nucleoside triphosphate hydrolases"/>
    <property type="match status" value="2"/>
</dbReference>
<dbReference type="GO" id="GO:0006310">
    <property type="term" value="P:DNA recombination"/>
    <property type="evidence" value="ECO:0007669"/>
    <property type="project" value="InterPro"/>
</dbReference>
<reference evidence="11 12" key="1">
    <citation type="submission" date="2019-10" db="EMBL/GenBank/DDBJ databases">
        <title>New genus of Silvanigrellaceae.</title>
        <authorList>
            <person name="Pitt A."/>
            <person name="Hahn M.W."/>
        </authorList>
    </citation>
    <scope>NUCLEOTIDE SEQUENCE [LARGE SCALE GENOMIC DNA]</scope>
    <source>
        <strain evidence="11 12">33A1-SZDP</strain>
    </source>
</reference>
<feature type="coiled-coil region" evidence="9">
    <location>
        <begin position="206"/>
        <end position="240"/>
    </location>
</feature>
<keyword evidence="6" id="KW-0067">ATP-binding</keyword>
<feature type="domain" description="RecF/RecN/SMC N-terminal" evidence="10">
    <location>
        <begin position="36"/>
        <end position="569"/>
    </location>
</feature>
<comment type="similarity">
    <text evidence="2">Belongs to the RecN family.</text>
</comment>
<evidence type="ECO:0000256" key="8">
    <source>
        <dbReference type="ARBA" id="ARBA00033408"/>
    </source>
</evidence>
<evidence type="ECO:0000313" key="11">
    <source>
        <dbReference type="EMBL" id="KAB8031036.1"/>
    </source>
</evidence>
<keyword evidence="4" id="KW-0547">Nucleotide-binding</keyword>
<dbReference type="GO" id="GO:0006281">
    <property type="term" value="P:DNA repair"/>
    <property type="evidence" value="ECO:0007669"/>
    <property type="project" value="UniProtKB-KW"/>
</dbReference>
<sequence>MNVQDQYSLHEKEQNDRNVLILSEQKKESLFEGNRMLKRLIIQNLAIAENISVNFHEGLNVITGETGAGKSLIVDALCLLRGQRADTSLIRTGHDSAQVTGIFIPSKKNNFVFSLLEDLGIPLFADAPEEIVIKRFIQRNGRHRATVNENLVSTKILQLISSDLIDISSQFENQRLLDSDSHTLFLDEFCHNISLQKHYIDKFNQTNDYLKQIRNIIQEINLLKREKKLYEFELSQIKNANISKDEFQKLEEVISIGNKANYAKHICQEIHEMVHSGESNCLSQLKYCRRSIEKLLKQNTQAQVQISTDQIDGIIALIEDFIHKTELTENYFEIDELLFNNAEKRIEIYNKILQKFGPTIQDIENYTLKCESYLEKSNTLEIEFKLILEKCETSMKETLSLASKLSLERKNKINFISNSVEQELAELGIPKAKFICSLKDNTNEISKLKSELSINIQEDLLNNFNNLTKYGAEKAQFLLSTNLGIEAQPIEKVASGGELSRIMLAIKNVLFGDDSMSVFIFDEIDTGISGNIASKVGKKLADFCKNKKGQSVRQALCITHLAQVACYSQNHFIVSKIIQNNKTITKIIQANKEEKVTEIAVLLSGETLSQESLAQARFLVNQAQSF</sequence>
<evidence type="ECO:0000256" key="7">
    <source>
        <dbReference type="ARBA" id="ARBA00023204"/>
    </source>
</evidence>
<evidence type="ECO:0000313" key="12">
    <source>
        <dbReference type="Proteomes" id="UP000442694"/>
    </source>
</evidence>
<evidence type="ECO:0000256" key="6">
    <source>
        <dbReference type="ARBA" id="ARBA00022840"/>
    </source>
</evidence>
<keyword evidence="7" id="KW-0234">DNA repair</keyword>
<accession>A0A833JD15</accession>
<organism evidence="11 12">
    <name type="scientific">Fluviispira multicolorata</name>
    <dbReference type="NCBI Taxonomy" id="2654512"/>
    <lineage>
        <taxon>Bacteria</taxon>
        <taxon>Pseudomonadati</taxon>
        <taxon>Bdellovibrionota</taxon>
        <taxon>Oligoflexia</taxon>
        <taxon>Silvanigrellales</taxon>
        <taxon>Silvanigrellaceae</taxon>
        <taxon>Fluviispira</taxon>
    </lineage>
</organism>
<evidence type="ECO:0000256" key="2">
    <source>
        <dbReference type="ARBA" id="ARBA00009441"/>
    </source>
</evidence>
<dbReference type="GO" id="GO:0009432">
    <property type="term" value="P:SOS response"/>
    <property type="evidence" value="ECO:0007669"/>
    <property type="project" value="TreeGrafter"/>
</dbReference>
<dbReference type="GO" id="GO:0043590">
    <property type="term" value="C:bacterial nucleoid"/>
    <property type="evidence" value="ECO:0007669"/>
    <property type="project" value="TreeGrafter"/>
</dbReference>